<organism evidence="5 6">
    <name type="scientific">Aphis glycines</name>
    <name type="common">Soybean aphid</name>
    <dbReference type="NCBI Taxonomy" id="307491"/>
    <lineage>
        <taxon>Eukaryota</taxon>
        <taxon>Metazoa</taxon>
        <taxon>Ecdysozoa</taxon>
        <taxon>Arthropoda</taxon>
        <taxon>Hexapoda</taxon>
        <taxon>Insecta</taxon>
        <taxon>Pterygota</taxon>
        <taxon>Neoptera</taxon>
        <taxon>Paraneoptera</taxon>
        <taxon>Hemiptera</taxon>
        <taxon>Sternorrhyncha</taxon>
        <taxon>Aphidomorpha</taxon>
        <taxon>Aphidoidea</taxon>
        <taxon>Aphididae</taxon>
        <taxon>Aphidini</taxon>
        <taxon>Aphis</taxon>
        <taxon>Aphis</taxon>
    </lineage>
</organism>
<evidence type="ECO:0000313" key="6">
    <source>
        <dbReference type="Proteomes" id="UP000475862"/>
    </source>
</evidence>
<keyword evidence="1 4" id="KW-0489">Methyltransferase</keyword>
<dbReference type="InterPro" id="IPR046341">
    <property type="entry name" value="SET_dom_sf"/>
</dbReference>
<dbReference type="PROSITE" id="PS51565">
    <property type="entry name" value="SAM_MT85_SETD3"/>
    <property type="match status" value="1"/>
</dbReference>
<reference evidence="5 6" key="1">
    <citation type="submission" date="2019-08" db="EMBL/GenBank/DDBJ databases">
        <title>The genome of the soybean aphid Biotype 1, its phylome, world population structure and adaptation to the North American continent.</title>
        <authorList>
            <person name="Giordano R."/>
            <person name="Donthu R.K."/>
            <person name="Hernandez A.G."/>
            <person name="Wright C.L."/>
            <person name="Zimin A.V."/>
        </authorList>
    </citation>
    <scope>NUCLEOTIDE SEQUENCE [LARGE SCALE GENOMIC DNA]</scope>
    <source>
        <tissue evidence="5">Whole aphids</tissue>
    </source>
</reference>
<protein>
    <recommendedName>
        <fullName evidence="4">protein-histidine N-methyltransferase</fullName>
        <ecNumber evidence="4">2.1.1.85</ecNumber>
    </recommendedName>
</protein>
<dbReference type="AlphaFoldDB" id="A0A6G0U6D8"/>
<gene>
    <name evidence="5" type="ORF">AGLY_000230</name>
</gene>
<dbReference type="EMBL" id="VYZN01000001">
    <property type="protein sequence ID" value="KAE9544688.1"/>
    <property type="molecule type" value="Genomic_DNA"/>
</dbReference>
<evidence type="ECO:0000256" key="2">
    <source>
        <dbReference type="ARBA" id="ARBA00022679"/>
    </source>
</evidence>
<keyword evidence="6" id="KW-1185">Reference proteome</keyword>
<evidence type="ECO:0000256" key="4">
    <source>
        <dbReference type="PROSITE-ProRule" id="PRU00898"/>
    </source>
</evidence>
<dbReference type="GO" id="GO:0018064">
    <property type="term" value="F:protein-L-histidine N-tele-methyltransferase activity"/>
    <property type="evidence" value="ECO:0007669"/>
    <property type="project" value="UniProtKB-EC"/>
</dbReference>
<evidence type="ECO:0000256" key="1">
    <source>
        <dbReference type="ARBA" id="ARBA00022603"/>
    </source>
</evidence>
<comment type="similarity">
    <text evidence="4">Belongs to the class V-like SAM-binding methyltransferase superfamily. SETD3 actin-histidine methyltransferase family.</text>
</comment>
<name>A0A6G0U6D8_APHGL</name>
<proteinExistence type="inferred from homology"/>
<comment type="caution">
    <text evidence="5">The sequence shown here is derived from an EMBL/GenBank/DDBJ whole genome shotgun (WGS) entry which is preliminary data.</text>
</comment>
<keyword evidence="2 4" id="KW-0808">Transferase</keyword>
<dbReference type="EC" id="2.1.1.85" evidence="4"/>
<dbReference type="InterPro" id="IPR050600">
    <property type="entry name" value="SETD3_SETD6_MTase"/>
</dbReference>
<dbReference type="GO" id="GO:0032259">
    <property type="term" value="P:methylation"/>
    <property type="evidence" value="ECO:0007669"/>
    <property type="project" value="UniProtKB-KW"/>
</dbReference>
<dbReference type="InterPro" id="IPR025785">
    <property type="entry name" value="SETD3"/>
</dbReference>
<dbReference type="PANTHER" id="PTHR13271:SF47">
    <property type="entry name" value="ACTIN-HISTIDINE N-METHYLTRANSFERASE"/>
    <property type="match status" value="1"/>
</dbReference>
<dbReference type="OrthoDB" id="441812at2759"/>
<sequence>MEKKGKNTSQKKHLAKMQTVKLNDCRVVVLKLVDELLDATSMMSNSPSIKEQWSIHLVIVNLLSKINQLEAEFDLKPLSQRNDQSIEKLTKWATKNGAILNGVEIHQFENNEYGMKATKNIAVGDTLVTVPRALMMTEESIPSSPLWKLHSQDMMLRNMPNVALAIFILVESLRKDKKSFWHSYLTSLPVTYSTPVYFNVADLEALKGSPAFEAALKLNRNIARQYAYFKKLFQIQYVDINAYIHAFWDE</sequence>
<dbReference type="Proteomes" id="UP000475862">
    <property type="component" value="Unassembled WGS sequence"/>
</dbReference>
<dbReference type="GO" id="GO:0016279">
    <property type="term" value="F:protein-lysine N-methyltransferase activity"/>
    <property type="evidence" value="ECO:0007669"/>
    <property type="project" value="TreeGrafter"/>
</dbReference>
<comment type="catalytic activity">
    <reaction evidence="4">
        <text>L-histidyl-[protein] + S-adenosyl-L-methionine = N(tele)-methyl-L-histidyl-[protein] + S-adenosyl-L-homocysteine + H(+)</text>
        <dbReference type="Rhea" id="RHEA:19369"/>
        <dbReference type="Rhea" id="RHEA-COMP:9745"/>
        <dbReference type="Rhea" id="RHEA-COMP:11600"/>
        <dbReference type="ChEBI" id="CHEBI:15378"/>
        <dbReference type="ChEBI" id="CHEBI:16367"/>
        <dbReference type="ChEBI" id="CHEBI:29979"/>
        <dbReference type="ChEBI" id="CHEBI:57856"/>
        <dbReference type="ChEBI" id="CHEBI:59789"/>
        <dbReference type="EC" id="2.1.1.85"/>
    </reaction>
</comment>
<accession>A0A6G0U6D8</accession>
<keyword evidence="3 4" id="KW-0949">S-adenosyl-L-methionine</keyword>
<evidence type="ECO:0000313" key="5">
    <source>
        <dbReference type="EMBL" id="KAE9544688.1"/>
    </source>
</evidence>
<dbReference type="PANTHER" id="PTHR13271">
    <property type="entry name" value="UNCHARACTERIZED PUTATIVE METHYLTRANSFERASE"/>
    <property type="match status" value="1"/>
</dbReference>
<evidence type="ECO:0000256" key="3">
    <source>
        <dbReference type="ARBA" id="ARBA00022691"/>
    </source>
</evidence>
<dbReference type="Gene3D" id="3.90.1410.10">
    <property type="entry name" value="set domain protein methyltransferase, domain 1"/>
    <property type="match status" value="1"/>
</dbReference>
<dbReference type="SUPFAM" id="SSF82199">
    <property type="entry name" value="SET domain"/>
    <property type="match status" value="1"/>
</dbReference>